<evidence type="ECO:0000256" key="3">
    <source>
        <dbReference type="ARBA" id="ARBA00022491"/>
    </source>
</evidence>
<dbReference type="SUPFAM" id="SSF57850">
    <property type="entry name" value="RING/U-box"/>
    <property type="match status" value="1"/>
</dbReference>
<reference evidence="17" key="1">
    <citation type="submission" date="2020-11" db="EMBL/GenBank/DDBJ databases">
        <authorList>
            <person name="Tran Van P."/>
        </authorList>
    </citation>
    <scope>NUCLEOTIDE SEQUENCE</scope>
</reference>
<keyword evidence="11" id="KW-0804">Transcription</keyword>
<name>A0A7R8ZYJ2_9CRUS</name>
<feature type="region of interest" description="Disordered" evidence="15">
    <location>
        <begin position="796"/>
        <end position="818"/>
    </location>
</feature>
<dbReference type="InterPro" id="IPR017907">
    <property type="entry name" value="Znf_RING_CS"/>
</dbReference>
<feature type="region of interest" description="Disordered" evidence="15">
    <location>
        <begin position="1818"/>
        <end position="1869"/>
    </location>
</feature>
<dbReference type="InterPro" id="IPR013083">
    <property type="entry name" value="Znf_RING/FYVE/PHD"/>
</dbReference>
<dbReference type="OrthoDB" id="5962932at2759"/>
<feature type="coiled-coil region" evidence="14">
    <location>
        <begin position="859"/>
        <end position="917"/>
    </location>
</feature>
<dbReference type="GO" id="GO:0000403">
    <property type="term" value="F:Y-form DNA binding"/>
    <property type="evidence" value="ECO:0007669"/>
    <property type="project" value="TreeGrafter"/>
</dbReference>
<dbReference type="GO" id="GO:0000976">
    <property type="term" value="F:transcription cis-regulatory region binding"/>
    <property type="evidence" value="ECO:0007669"/>
    <property type="project" value="TreeGrafter"/>
</dbReference>
<evidence type="ECO:0000256" key="4">
    <source>
        <dbReference type="ARBA" id="ARBA00022553"/>
    </source>
</evidence>
<dbReference type="CDD" id="cd14456">
    <property type="entry name" value="Menin"/>
    <property type="match status" value="1"/>
</dbReference>
<evidence type="ECO:0000256" key="1">
    <source>
        <dbReference type="ARBA" id="ARBA00004123"/>
    </source>
</evidence>
<evidence type="ECO:0000256" key="5">
    <source>
        <dbReference type="ARBA" id="ARBA00022723"/>
    </source>
</evidence>
<feature type="compositionally biased region" description="Polar residues" evidence="15">
    <location>
        <begin position="1689"/>
        <end position="1705"/>
    </location>
</feature>
<dbReference type="GO" id="GO:0008168">
    <property type="term" value="F:methyltransferase activity"/>
    <property type="evidence" value="ECO:0007669"/>
    <property type="project" value="InterPro"/>
</dbReference>
<dbReference type="SUPFAM" id="SSF53335">
    <property type="entry name" value="S-adenosyl-L-methionine-dependent methyltransferases"/>
    <property type="match status" value="1"/>
</dbReference>
<dbReference type="Gene3D" id="3.40.50.150">
    <property type="entry name" value="Vaccinia Virus protein VP39"/>
    <property type="match status" value="1"/>
</dbReference>
<dbReference type="CDD" id="cd00060">
    <property type="entry name" value="FHA"/>
    <property type="match status" value="1"/>
</dbReference>
<dbReference type="InterPro" id="IPR023397">
    <property type="entry name" value="SAM-dep_MeTrfase_MraW_recog"/>
</dbReference>
<feature type="compositionally biased region" description="Polar residues" evidence="15">
    <location>
        <begin position="1149"/>
        <end position="1160"/>
    </location>
</feature>
<evidence type="ECO:0000256" key="12">
    <source>
        <dbReference type="ARBA" id="ARBA00023242"/>
    </source>
</evidence>
<feature type="region of interest" description="Disordered" evidence="15">
    <location>
        <begin position="1685"/>
        <end position="1714"/>
    </location>
</feature>
<keyword evidence="5" id="KW-0479">Metal-binding</keyword>
<dbReference type="Gene3D" id="1.10.150.170">
    <property type="entry name" value="Putative methyltransferase TM0872, insert domain"/>
    <property type="match status" value="1"/>
</dbReference>
<dbReference type="Pfam" id="PF20180">
    <property type="entry name" value="UQCC2_CBP6"/>
    <property type="match status" value="1"/>
</dbReference>
<keyword evidence="8" id="KW-0156">Chromatin regulator</keyword>
<evidence type="ECO:0000256" key="8">
    <source>
        <dbReference type="ARBA" id="ARBA00022853"/>
    </source>
</evidence>
<dbReference type="GO" id="GO:0003682">
    <property type="term" value="F:chromatin binding"/>
    <property type="evidence" value="ECO:0007669"/>
    <property type="project" value="TreeGrafter"/>
</dbReference>
<dbReference type="Gene3D" id="3.30.40.10">
    <property type="entry name" value="Zinc/RING finger domain, C3HC4 (zinc finger)"/>
    <property type="match status" value="1"/>
</dbReference>
<evidence type="ECO:0000256" key="14">
    <source>
        <dbReference type="SAM" id="Coils"/>
    </source>
</evidence>
<dbReference type="Proteomes" id="UP000677054">
    <property type="component" value="Unassembled WGS sequence"/>
</dbReference>
<dbReference type="HAMAP" id="MF_01007">
    <property type="entry name" value="16SrRNA_methyltr_H"/>
    <property type="match status" value="1"/>
</dbReference>
<dbReference type="InterPro" id="IPR001841">
    <property type="entry name" value="Znf_RING"/>
</dbReference>
<dbReference type="InterPro" id="IPR018957">
    <property type="entry name" value="Znf_C3HC4_RING-type"/>
</dbReference>
<keyword evidence="6 13" id="KW-0863">Zinc-finger</keyword>
<dbReference type="NCBIfam" id="TIGR00006">
    <property type="entry name" value="16S rRNA (cytosine(1402)-N(4))-methyltransferase RsmH"/>
    <property type="match status" value="1"/>
</dbReference>
<feature type="compositionally biased region" description="Basic residues" evidence="15">
    <location>
        <begin position="1035"/>
        <end position="1054"/>
    </location>
</feature>
<accession>A0A7R8ZYJ2</accession>
<sequence>MIGDRCWKYKRSRPGDIFMASARLYDQFLKLLQKWPVDQSKRSRDLGEELRRVFTATFPKGANSSVDVAKCEETVQSLNRLASDYYLQKYPRASKVSASGERNNKPLHVPVMAQQVVDFINPRKNEVILDMTFGAGGHSKLLLNAEPTCKLIAVDRDSVAIRLAMELAAEYPEQVIPIHARFSELPDLLHSHGYGPESIDAVLIDCGCSSMQFDDGSRGFSLSKEGPLDMRMDGDRFPEQPTAADVLRHADERSLARMLKVYGQEKKAKKIARALVELRFMLQTITTTSELAHFVNCVIGGEERFDRLGRPAHLATKTFQALRIFVNNELNELNCGMDVAHKFLKVKGKLAVLTFHSLEDTIVKRHLVGIDLDEPKGANLNQKYKNAAVWHSKEAIDDLTAKKWLPVNKHVLTPDESELSQNPRSRSCKLRTALKLITPSNRRRSSLSKKTCDDRVKDAPEDAILHDGNPSFPFVMKRKKFSLAMESAMPLRKMRLLKLDAKNEQENYDSAQVIQEIPINVTESMNGTFLNNQPVNKDSPVPVLDGDVITLGIESKHFFRVAICDNRSDNEPKEKKIRLAGDVDPQERRKKDAREEFDARISQEKRVLESRLREAQSKAEDNVKSSVAVCKQLETERGELREKLSRKQQELDDRFKGETQCLEAEILEESQLVKKLQELEERRQKEKQELEHQFARRQSECEEWLRVEREKMVRLQEEQKHLVAQLTSEKDQLIQRLEKERDDLLERLEIEGTEMQKTFEDKIREERTALETRLDGERKAMNQRLSEGVLERERLQKEKEELEKKMEEERQKKRDMETEMEKMRALLAEKEASAYRLSEEVQQRDKEMAKIRTEKEAFIAEMERSVKDLKARKDKLEEDKLKLEQNLIQEKCSKEKIRELEDELKSVKKQEATLRTGLAQTKSNNKWLEDAMETELQCPICNELFIQAVTLDCGHIFCSMCIEIWCKKHRTCPVCRCVVTSRNRLLMVDSYIDRMVSNLPNEIQEKRKGVLQERKDALEAQRIAEQTEAAERAATRRGRGRRGARAGARNRRGRGAAQAPAPPPRQEVPDPMDGIDTNSEFYQRVRRRMWEMQQAQMQARAALLAAVSSMPVPIAHVSVPGIPDVAEEVTVLHDQPGPSHADVIPPQPSTSTAGSNTTHGTTEDPITLSDEDNELLTEDRGSSSDPGVHSSASSEEGLPWAYYGGYGRCYNCGVKLVKWIHGNLGIYLEPFIDERFTELEGSEEPNLTILSLVIGSAEVALTNKSISSENGQDVQYSVSSSSPGGESSSTTYRLAEEKESLRPRRVVNLQEEVMQLELAHLSSLSSKFEARIRANVDIVECCGVGSKHATRQLIKRVADVLWSSLSRSYYKDRPHIQTLYSYLTGNKLDCFGVAYAVVAACQLLGFDDVHLALSEDHAWVIFGENGNESAEVTWHGKGIEDKRGQAVTNELSFKSWLYLNGHPVKCLHRNMEVAALLSSINPTINTNMDSLELGSLQQNLLWMLYDMGSLNMYPMGLGCLGDLEEICPTPGRPSCLDLFQMAIACSIEHYNNGIVYPYTYLGGYFYRQHQFKEALDAWSKAAQVIRTYNYSRDDEEVYKEFLEIANDLIPIMMKEASSGHNARSIVKDPECFARLLQFYDGLCQWEEDSPTPILHIGWAKPLVATIGKFDSTVRSHVQINPLRIVTDETAPSSDSEHSLSTSNEMLPSPSEEALGKRTMVLRGSKVLEISPDSARRSRKRGTTEKVNVEAALRNTGIPTDLIKAIEGHIDPADLLIPPSVRFASLAASCAEKILKPKFYLSSEDLFLDDSLLESKAETMTVPVSDSQSDDSQGLLEEGDEPEYTDEDRGDQEQEEEEHYSSHEIQSKHLKEQVGGGLNLLNVSVEEDEDEVEIENENRNANSDLGLDKVFLRRPSIELRSQKMQGMKNLLFSERLNTHAIQLQLTAQSQVQVAKRSRFSTDVELQSIPLSSFSKAKKAKAE</sequence>
<dbReference type="SUPFAM" id="SSF81799">
    <property type="entry name" value="Putative methyltransferase TM0872, insert domain"/>
    <property type="match status" value="1"/>
</dbReference>
<dbReference type="CDD" id="cd16535">
    <property type="entry name" value="RING-HC_RNF8"/>
    <property type="match status" value="1"/>
</dbReference>
<evidence type="ECO:0000256" key="7">
    <source>
        <dbReference type="ARBA" id="ARBA00022833"/>
    </source>
</evidence>
<evidence type="ECO:0000256" key="10">
    <source>
        <dbReference type="ARBA" id="ARBA00023125"/>
    </source>
</evidence>
<feature type="region of interest" description="Disordered" evidence="15">
    <location>
        <begin position="1272"/>
        <end position="1297"/>
    </location>
</feature>
<keyword evidence="3" id="KW-0678">Repressor</keyword>
<evidence type="ECO:0000313" key="18">
    <source>
        <dbReference type="Proteomes" id="UP000677054"/>
    </source>
</evidence>
<dbReference type="GO" id="GO:0006357">
    <property type="term" value="P:regulation of transcription by RNA polymerase II"/>
    <property type="evidence" value="ECO:0007669"/>
    <property type="project" value="TreeGrafter"/>
</dbReference>
<feature type="coiled-coil region" evidence="14">
    <location>
        <begin position="630"/>
        <end position="754"/>
    </location>
</feature>
<dbReference type="SUPFAM" id="SSF49879">
    <property type="entry name" value="SMAD/FHA domain"/>
    <property type="match status" value="1"/>
</dbReference>
<keyword evidence="12" id="KW-0539">Nucleus</keyword>
<evidence type="ECO:0000259" key="16">
    <source>
        <dbReference type="PROSITE" id="PS50089"/>
    </source>
</evidence>
<dbReference type="GO" id="GO:0008285">
    <property type="term" value="P:negative regulation of cell population proliferation"/>
    <property type="evidence" value="ECO:0007669"/>
    <property type="project" value="TreeGrafter"/>
</dbReference>
<dbReference type="InterPro" id="IPR002903">
    <property type="entry name" value="RsmH"/>
</dbReference>
<feature type="compositionally biased region" description="Acidic residues" evidence="15">
    <location>
        <begin position="1836"/>
        <end position="1857"/>
    </location>
</feature>
<gene>
    <name evidence="17" type="ORF">DSTB1V02_LOCUS1165</name>
</gene>
<dbReference type="EMBL" id="LR899622">
    <property type="protein sequence ID" value="CAD7241165.1"/>
    <property type="molecule type" value="Genomic_DNA"/>
</dbReference>
<dbReference type="PROSITE" id="PS00518">
    <property type="entry name" value="ZF_RING_1"/>
    <property type="match status" value="1"/>
</dbReference>
<dbReference type="InterPro" id="IPR029063">
    <property type="entry name" value="SAM-dependent_MTases_sf"/>
</dbReference>
<dbReference type="EMBL" id="CAJPEV010000105">
    <property type="protein sequence ID" value="CAG0880627.1"/>
    <property type="molecule type" value="Genomic_DNA"/>
</dbReference>
<evidence type="ECO:0000256" key="13">
    <source>
        <dbReference type="PROSITE-ProRule" id="PRU00175"/>
    </source>
</evidence>
<keyword evidence="10" id="KW-0238">DNA-binding</keyword>
<dbReference type="CDD" id="cd02440">
    <property type="entry name" value="AdoMet_MTases"/>
    <property type="match status" value="1"/>
</dbReference>
<dbReference type="GO" id="GO:0035097">
    <property type="term" value="C:histone methyltransferase complex"/>
    <property type="evidence" value="ECO:0007669"/>
    <property type="project" value="TreeGrafter"/>
</dbReference>
<dbReference type="GO" id="GO:0045786">
    <property type="term" value="P:negative regulation of cell cycle"/>
    <property type="evidence" value="ECO:0007669"/>
    <property type="project" value="TreeGrafter"/>
</dbReference>
<proteinExistence type="inferred from homology"/>
<evidence type="ECO:0000256" key="15">
    <source>
        <dbReference type="SAM" id="MobiDB-lite"/>
    </source>
</evidence>
<dbReference type="InterPro" id="IPR008984">
    <property type="entry name" value="SMAD_FHA_dom_sf"/>
</dbReference>
<evidence type="ECO:0000256" key="9">
    <source>
        <dbReference type="ARBA" id="ARBA00023015"/>
    </source>
</evidence>
<feature type="domain" description="RING-type" evidence="16">
    <location>
        <begin position="938"/>
        <end position="976"/>
    </location>
</feature>
<evidence type="ECO:0000256" key="6">
    <source>
        <dbReference type="ARBA" id="ARBA00022771"/>
    </source>
</evidence>
<dbReference type="GO" id="GO:0006325">
    <property type="term" value="P:chromatin organization"/>
    <property type="evidence" value="ECO:0007669"/>
    <property type="project" value="UniProtKB-KW"/>
</dbReference>
<dbReference type="PROSITE" id="PS50089">
    <property type="entry name" value="ZF_RING_2"/>
    <property type="match status" value="1"/>
</dbReference>
<dbReference type="GO" id="GO:0000785">
    <property type="term" value="C:chromatin"/>
    <property type="evidence" value="ECO:0007669"/>
    <property type="project" value="TreeGrafter"/>
</dbReference>
<evidence type="ECO:0000256" key="11">
    <source>
        <dbReference type="ARBA" id="ARBA00023163"/>
    </source>
</evidence>
<dbReference type="Pfam" id="PF01795">
    <property type="entry name" value="Methyltransf_5"/>
    <property type="match status" value="1"/>
</dbReference>
<dbReference type="Gene3D" id="2.60.200.20">
    <property type="match status" value="1"/>
</dbReference>
<keyword evidence="4" id="KW-0597">Phosphoprotein</keyword>
<feature type="compositionally biased region" description="Basic and acidic residues" evidence="15">
    <location>
        <begin position="1858"/>
        <end position="1869"/>
    </location>
</feature>
<organism evidence="17">
    <name type="scientific">Darwinula stevensoni</name>
    <dbReference type="NCBI Taxonomy" id="69355"/>
    <lineage>
        <taxon>Eukaryota</taxon>
        <taxon>Metazoa</taxon>
        <taxon>Ecdysozoa</taxon>
        <taxon>Arthropoda</taxon>
        <taxon>Crustacea</taxon>
        <taxon>Oligostraca</taxon>
        <taxon>Ostracoda</taxon>
        <taxon>Podocopa</taxon>
        <taxon>Podocopida</taxon>
        <taxon>Darwinulocopina</taxon>
        <taxon>Darwinuloidea</taxon>
        <taxon>Darwinulidae</taxon>
        <taxon>Darwinula</taxon>
    </lineage>
</organism>
<evidence type="ECO:0000256" key="2">
    <source>
        <dbReference type="ARBA" id="ARBA00021162"/>
    </source>
</evidence>
<dbReference type="GO" id="GO:0008270">
    <property type="term" value="F:zinc ion binding"/>
    <property type="evidence" value="ECO:0007669"/>
    <property type="project" value="UniProtKB-KW"/>
</dbReference>
<keyword evidence="7" id="KW-0862">Zinc</keyword>
<dbReference type="PANTHER" id="PTHR12693">
    <property type="entry name" value="MENIN"/>
    <property type="match status" value="1"/>
</dbReference>
<feature type="region of interest" description="Disordered" evidence="15">
    <location>
        <begin position="1134"/>
        <end position="1169"/>
    </location>
</feature>
<dbReference type="InterPro" id="IPR007747">
    <property type="entry name" value="Menin"/>
</dbReference>
<dbReference type="Pfam" id="PF00097">
    <property type="entry name" value="zf-C3HC4"/>
    <property type="match status" value="1"/>
</dbReference>
<dbReference type="SMART" id="SM00184">
    <property type="entry name" value="RING"/>
    <property type="match status" value="1"/>
</dbReference>
<feature type="region of interest" description="Disordered" evidence="15">
    <location>
        <begin position="1027"/>
        <end position="1077"/>
    </location>
</feature>
<protein>
    <recommendedName>
        <fullName evidence="2">Menin</fullName>
    </recommendedName>
</protein>
<feature type="compositionally biased region" description="Low complexity" evidence="15">
    <location>
        <begin position="1277"/>
        <end position="1289"/>
    </location>
</feature>
<feature type="region of interest" description="Disordered" evidence="15">
    <location>
        <begin position="571"/>
        <end position="596"/>
    </location>
</feature>
<keyword evidence="14" id="KW-0175">Coiled coil</keyword>
<dbReference type="PANTHER" id="PTHR12693:SF3">
    <property type="entry name" value="MENIN"/>
    <property type="match status" value="1"/>
</dbReference>
<comment type="subcellular location">
    <subcellularLocation>
        <location evidence="1">Nucleus</location>
    </subcellularLocation>
</comment>
<evidence type="ECO:0000313" key="17">
    <source>
        <dbReference type="EMBL" id="CAD7241165.1"/>
    </source>
</evidence>
<keyword evidence="18" id="KW-1185">Reference proteome</keyword>
<dbReference type="Pfam" id="PF05053">
    <property type="entry name" value="Menin"/>
    <property type="match status" value="2"/>
</dbReference>
<keyword evidence="9" id="KW-0805">Transcription regulation</keyword>